<dbReference type="GO" id="GO:0006812">
    <property type="term" value="P:monoatomic cation transport"/>
    <property type="evidence" value="ECO:0007669"/>
    <property type="project" value="UniProtKB-ARBA"/>
</dbReference>
<feature type="transmembrane region" description="Helical" evidence="11">
    <location>
        <begin position="310"/>
        <end position="333"/>
    </location>
</feature>
<name>A0A9P6IZ55_9FUNG</name>
<keyword evidence="6" id="KW-0547">Nucleotide-binding</keyword>
<keyword evidence="3" id="KW-0597">Phosphoprotein</keyword>
<dbReference type="GO" id="GO:0016020">
    <property type="term" value="C:membrane"/>
    <property type="evidence" value="ECO:0007669"/>
    <property type="project" value="UniProtKB-SubCell"/>
</dbReference>
<proteinExistence type="inferred from homology"/>
<reference evidence="12" key="1">
    <citation type="journal article" date="2020" name="Fungal Divers.">
        <title>Resolving the Mortierellaceae phylogeny through synthesis of multi-gene phylogenetics and phylogenomics.</title>
        <authorList>
            <person name="Vandepol N."/>
            <person name="Liber J."/>
            <person name="Desiro A."/>
            <person name="Na H."/>
            <person name="Kennedy M."/>
            <person name="Barry K."/>
            <person name="Grigoriev I.V."/>
            <person name="Miller A.N."/>
            <person name="O'Donnell K."/>
            <person name="Stajich J.E."/>
            <person name="Bonito G."/>
        </authorList>
    </citation>
    <scope>NUCLEOTIDE SEQUENCE</scope>
    <source>
        <strain evidence="12">MES-2147</strain>
    </source>
</reference>
<keyword evidence="13" id="KW-1185">Reference proteome</keyword>
<dbReference type="Gene3D" id="3.40.50.1000">
    <property type="entry name" value="HAD superfamily/HAD-like"/>
    <property type="match status" value="1"/>
</dbReference>
<dbReference type="OrthoDB" id="116380at2759"/>
<dbReference type="SUPFAM" id="SSF81665">
    <property type="entry name" value="Calcium ATPase, transmembrane domain M"/>
    <property type="match status" value="1"/>
</dbReference>
<keyword evidence="9 11" id="KW-1133">Transmembrane helix</keyword>
<dbReference type="SUPFAM" id="SSF81660">
    <property type="entry name" value="Metal cation-transporting ATPase, ATP-binding domain N"/>
    <property type="match status" value="1"/>
</dbReference>
<evidence type="ECO:0000256" key="8">
    <source>
        <dbReference type="ARBA" id="ARBA00022842"/>
    </source>
</evidence>
<dbReference type="InterPro" id="IPR023214">
    <property type="entry name" value="HAD_sf"/>
</dbReference>
<dbReference type="InterPro" id="IPR001757">
    <property type="entry name" value="P_typ_ATPase"/>
</dbReference>
<evidence type="ECO:0000313" key="12">
    <source>
        <dbReference type="EMBL" id="KAF9954015.1"/>
    </source>
</evidence>
<sequence length="548" mass="60464">TGTLTLNELTFDEPYLTNNYGSGDILLYSYLAAEPGANDPIEFAVRTAAEEQLDILKNRVHKHEVPGFKVTSFLPFNPTTKMTQATVMNLTTRESFKVAKGAPQVIIRLVGGDDDAARAVNSLAKRGLRALGVARTKPGSSSEEYELVGMISLIDPPRPDSAETIRRCNEMGVDVKMITGDQQIIAKEVAHRLGMGRVILDAGHLVDSDKSDDEITEHCIRADGFAQVIPEHKYRVVELLQNRGILVGMTGDGVNDAPALKKANVGIAVHGCTDAARSAADIVLLAPGLSTIVDGLMTSRAIFQRMRSYALYRITSTVHFLMFFFCITIAEGWTMKPILLILICILNDAATLVISVDNAKISALPDKWRIGQLIFLSVILGALLTGLSFAHFFIARDVFNVSKEQLEAIMYLHISSAPHFVIFSTRLSGYFWENMPSPIFFIAVMGTQVFAMLICVFGVIVGEPIGWGWGLAVIGISLIYFVLLDFVKVFIFNNWSFEFTARAWPTKSRRSILAARKVRVIQQQHVWTSIDKVRQVGLQIKALEALKA</sequence>
<comment type="subcellular location">
    <subcellularLocation>
        <location evidence="1">Membrane</location>
        <topology evidence="1">Multi-pass membrane protein</topology>
    </subcellularLocation>
</comment>
<gene>
    <name evidence="12" type="ORF">BGZ65_004293</name>
</gene>
<accession>A0A9P6IZ55</accession>
<keyword evidence="4 11" id="KW-0812">Transmembrane</keyword>
<evidence type="ECO:0000256" key="5">
    <source>
        <dbReference type="ARBA" id="ARBA00022723"/>
    </source>
</evidence>
<keyword evidence="7" id="KW-0067">ATP-binding</keyword>
<evidence type="ECO:0000313" key="13">
    <source>
        <dbReference type="Proteomes" id="UP000749646"/>
    </source>
</evidence>
<dbReference type="Gene3D" id="1.20.1110.10">
    <property type="entry name" value="Calcium-transporting ATPase, transmembrane domain"/>
    <property type="match status" value="1"/>
</dbReference>
<feature type="transmembrane region" description="Helical" evidence="11">
    <location>
        <begin position="439"/>
        <end position="461"/>
    </location>
</feature>
<feature type="transmembrane region" description="Helical" evidence="11">
    <location>
        <begin position="408"/>
        <end position="427"/>
    </location>
</feature>
<evidence type="ECO:0000256" key="6">
    <source>
        <dbReference type="ARBA" id="ARBA00022741"/>
    </source>
</evidence>
<organism evidence="12 13">
    <name type="scientific">Modicella reniformis</name>
    <dbReference type="NCBI Taxonomy" id="1440133"/>
    <lineage>
        <taxon>Eukaryota</taxon>
        <taxon>Fungi</taxon>
        <taxon>Fungi incertae sedis</taxon>
        <taxon>Mucoromycota</taxon>
        <taxon>Mortierellomycotina</taxon>
        <taxon>Mortierellomycetes</taxon>
        <taxon>Mortierellales</taxon>
        <taxon>Mortierellaceae</taxon>
        <taxon>Modicella</taxon>
    </lineage>
</organism>
<dbReference type="InterPro" id="IPR023299">
    <property type="entry name" value="ATPase_P-typ_cyto_dom_N"/>
</dbReference>
<evidence type="ECO:0008006" key="14">
    <source>
        <dbReference type="Google" id="ProtNLM"/>
    </source>
</evidence>
<evidence type="ECO:0000256" key="2">
    <source>
        <dbReference type="ARBA" id="ARBA00008804"/>
    </source>
</evidence>
<evidence type="ECO:0000256" key="3">
    <source>
        <dbReference type="ARBA" id="ARBA00022553"/>
    </source>
</evidence>
<dbReference type="GO" id="GO:0046872">
    <property type="term" value="F:metal ion binding"/>
    <property type="evidence" value="ECO:0007669"/>
    <property type="project" value="UniProtKB-KW"/>
</dbReference>
<comment type="similarity">
    <text evidence="2">Belongs to the cation transport ATPase (P-type) (TC 3.A.3) family. Type IIIA subfamily.</text>
</comment>
<dbReference type="AlphaFoldDB" id="A0A9P6IZ55"/>
<dbReference type="InterPro" id="IPR036412">
    <property type="entry name" value="HAD-like_sf"/>
</dbReference>
<dbReference type="EMBL" id="JAAAHW010006860">
    <property type="protein sequence ID" value="KAF9954015.1"/>
    <property type="molecule type" value="Genomic_DNA"/>
</dbReference>
<dbReference type="Proteomes" id="UP000749646">
    <property type="component" value="Unassembled WGS sequence"/>
</dbReference>
<dbReference type="FunFam" id="3.40.50.1000:FF:000211">
    <property type="entry name" value="Plasma membrane ATPase"/>
    <property type="match status" value="1"/>
</dbReference>
<evidence type="ECO:0000256" key="11">
    <source>
        <dbReference type="SAM" id="Phobius"/>
    </source>
</evidence>
<keyword evidence="5" id="KW-0479">Metal-binding</keyword>
<feature type="transmembrane region" description="Helical" evidence="11">
    <location>
        <begin position="467"/>
        <end position="487"/>
    </location>
</feature>
<dbReference type="SUPFAM" id="SSF56784">
    <property type="entry name" value="HAD-like"/>
    <property type="match status" value="1"/>
</dbReference>
<dbReference type="GO" id="GO:0016887">
    <property type="term" value="F:ATP hydrolysis activity"/>
    <property type="evidence" value="ECO:0007669"/>
    <property type="project" value="InterPro"/>
</dbReference>
<evidence type="ECO:0000256" key="9">
    <source>
        <dbReference type="ARBA" id="ARBA00022989"/>
    </source>
</evidence>
<dbReference type="GO" id="GO:0005524">
    <property type="term" value="F:ATP binding"/>
    <property type="evidence" value="ECO:0007669"/>
    <property type="project" value="UniProtKB-KW"/>
</dbReference>
<feature type="non-terminal residue" evidence="12">
    <location>
        <position position="1"/>
    </location>
</feature>
<keyword evidence="10 11" id="KW-0472">Membrane</keyword>
<dbReference type="NCBIfam" id="TIGR01494">
    <property type="entry name" value="ATPase_P-type"/>
    <property type="match status" value="1"/>
</dbReference>
<protein>
    <recommendedName>
        <fullName evidence="14">P-type H(+)-exporting transporter</fullName>
    </recommendedName>
</protein>
<dbReference type="Gene3D" id="3.40.1110.10">
    <property type="entry name" value="Calcium-transporting ATPase, cytoplasmic domain N"/>
    <property type="match status" value="1"/>
</dbReference>
<evidence type="ECO:0000256" key="4">
    <source>
        <dbReference type="ARBA" id="ARBA00022692"/>
    </source>
</evidence>
<dbReference type="PRINTS" id="PR00120">
    <property type="entry name" value="HATPASE"/>
</dbReference>
<comment type="caution">
    <text evidence="12">The sequence shown here is derived from an EMBL/GenBank/DDBJ whole genome shotgun (WGS) entry which is preliminary data.</text>
</comment>
<feature type="transmembrane region" description="Helical" evidence="11">
    <location>
        <begin position="373"/>
        <end position="396"/>
    </location>
</feature>
<keyword evidence="8" id="KW-0460">Magnesium</keyword>
<dbReference type="Pfam" id="PF00702">
    <property type="entry name" value="Hydrolase"/>
    <property type="match status" value="1"/>
</dbReference>
<dbReference type="InterPro" id="IPR023298">
    <property type="entry name" value="ATPase_P-typ_TM_dom_sf"/>
</dbReference>
<evidence type="ECO:0000256" key="7">
    <source>
        <dbReference type="ARBA" id="ARBA00022840"/>
    </source>
</evidence>
<feature type="transmembrane region" description="Helical" evidence="11">
    <location>
        <begin position="339"/>
        <end position="361"/>
    </location>
</feature>
<dbReference type="PANTHER" id="PTHR42861">
    <property type="entry name" value="CALCIUM-TRANSPORTING ATPASE"/>
    <property type="match status" value="1"/>
</dbReference>
<evidence type="ECO:0000256" key="1">
    <source>
        <dbReference type="ARBA" id="ARBA00004141"/>
    </source>
</evidence>
<evidence type="ECO:0000256" key="10">
    <source>
        <dbReference type="ARBA" id="ARBA00023136"/>
    </source>
</evidence>
<dbReference type="PRINTS" id="PR00119">
    <property type="entry name" value="CATATPASE"/>
</dbReference>